<organism evidence="1 2">
    <name type="scientific">Mycena alexandri</name>
    <dbReference type="NCBI Taxonomy" id="1745969"/>
    <lineage>
        <taxon>Eukaryota</taxon>
        <taxon>Fungi</taxon>
        <taxon>Dikarya</taxon>
        <taxon>Basidiomycota</taxon>
        <taxon>Agaricomycotina</taxon>
        <taxon>Agaricomycetes</taxon>
        <taxon>Agaricomycetidae</taxon>
        <taxon>Agaricales</taxon>
        <taxon>Marasmiineae</taxon>
        <taxon>Mycenaceae</taxon>
        <taxon>Mycena</taxon>
    </lineage>
</organism>
<keyword evidence="2" id="KW-1185">Reference proteome</keyword>
<accession>A0AAD6S8X4</accession>
<sequence>MNTTLQELRAYIKASGFESPAANAKISAYIETNILNHPNSLFKHRVPPLDIIIYAIRTLLTAPDAPHPRDIPDLLDFATTIEFFRNLALQKVDEALTFHAYYKDHDQDRLLLTDEEVARLSEYQSKTNSGSLREMYIEMVMQYCMMDIYYLWTSDPPRTADVTLRLSEYFPMLNKYYRNTGVASPRLFLSDLSVEEREQIRKRGIDCCQFVADSCKWANIHRQPGQTLANVFQTPAFADAHPCTVRISTLRTTTEYYMDAVEKMVKELQDMFQPNES</sequence>
<gene>
    <name evidence="1" type="ORF">C8F04DRAFT_1134551</name>
</gene>
<dbReference type="AlphaFoldDB" id="A0AAD6S8X4"/>
<name>A0AAD6S8X4_9AGAR</name>
<evidence type="ECO:0000313" key="2">
    <source>
        <dbReference type="Proteomes" id="UP001218188"/>
    </source>
</evidence>
<comment type="caution">
    <text evidence="1">The sequence shown here is derived from an EMBL/GenBank/DDBJ whole genome shotgun (WGS) entry which is preliminary data.</text>
</comment>
<evidence type="ECO:0000313" key="1">
    <source>
        <dbReference type="EMBL" id="KAJ7023356.1"/>
    </source>
</evidence>
<reference evidence="1" key="1">
    <citation type="submission" date="2023-03" db="EMBL/GenBank/DDBJ databases">
        <title>Massive genome expansion in bonnet fungi (Mycena s.s.) driven by repeated elements and novel gene families across ecological guilds.</title>
        <authorList>
            <consortium name="Lawrence Berkeley National Laboratory"/>
            <person name="Harder C.B."/>
            <person name="Miyauchi S."/>
            <person name="Viragh M."/>
            <person name="Kuo A."/>
            <person name="Thoen E."/>
            <person name="Andreopoulos B."/>
            <person name="Lu D."/>
            <person name="Skrede I."/>
            <person name="Drula E."/>
            <person name="Henrissat B."/>
            <person name="Morin E."/>
            <person name="Kohler A."/>
            <person name="Barry K."/>
            <person name="LaButti K."/>
            <person name="Morin E."/>
            <person name="Salamov A."/>
            <person name="Lipzen A."/>
            <person name="Mereny Z."/>
            <person name="Hegedus B."/>
            <person name="Baldrian P."/>
            <person name="Stursova M."/>
            <person name="Weitz H."/>
            <person name="Taylor A."/>
            <person name="Grigoriev I.V."/>
            <person name="Nagy L.G."/>
            <person name="Martin F."/>
            <person name="Kauserud H."/>
        </authorList>
    </citation>
    <scope>NUCLEOTIDE SEQUENCE</scope>
    <source>
        <strain evidence="1">CBHHK200</strain>
    </source>
</reference>
<dbReference type="EMBL" id="JARJCM010000189">
    <property type="protein sequence ID" value="KAJ7023356.1"/>
    <property type="molecule type" value="Genomic_DNA"/>
</dbReference>
<proteinExistence type="predicted"/>
<protein>
    <submittedName>
        <fullName evidence="1">Uncharacterized protein</fullName>
    </submittedName>
</protein>
<dbReference type="Proteomes" id="UP001218188">
    <property type="component" value="Unassembled WGS sequence"/>
</dbReference>